<keyword evidence="10 19" id="KW-0863">Zinc-finger</keyword>
<evidence type="ECO:0000256" key="2">
    <source>
        <dbReference type="ARBA" id="ARBA00004286"/>
    </source>
</evidence>
<dbReference type="Gene3D" id="3.30.40.10">
    <property type="entry name" value="Zinc/RING finger domain, C3HC4 (zinc finger)"/>
    <property type="match status" value="1"/>
</dbReference>
<keyword evidence="15" id="KW-0234">DNA repair</keyword>
<evidence type="ECO:0000256" key="15">
    <source>
        <dbReference type="ARBA" id="ARBA00023204"/>
    </source>
</evidence>
<dbReference type="GO" id="GO:0008270">
    <property type="term" value="F:zinc ion binding"/>
    <property type="evidence" value="ECO:0007669"/>
    <property type="project" value="UniProtKB-KW"/>
</dbReference>
<reference evidence="21" key="3">
    <citation type="submission" date="2025-09" db="UniProtKB">
        <authorList>
            <consortium name="Ensembl"/>
        </authorList>
    </citation>
    <scope>IDENTIFICATION</scope>
</reference>
<evidence type="ECO:0000256" key="19">
    <source>
        <dbReference type="PROSITE-ProRule" id="PRU00175"/>
    </source>
</evidence>
<dbReference type="GO" id="GO:0035861">
    <property type="term" value="C:site of double-strand break"/>
    <property type="evidence" value="ECO:0007669"/>
    <property type="project" value="TreeGrafter"/>
</dbReference>
<evidence type="ECO:0000256" key="12">
    <source>
        <dbReference type="ARBA" id="ARBA00022833"/>
    </source>
</evidence>
<dbReference type="GO" id="GO:0010792">
    <property type="term" value="P:DNA double-strand break processing involved in repair via single-strand annealing"/>
    <property type="evidence" value="ECO:0007669"/>
    <property type="project" value="TreeGrafter"/>
</dbReference>
<protein>
    <recommendedName>
        <fullName evidence="16">E3 ubiquitin-protein ligase RNF138</fullName>
        <ecNumber evidence="4">2.3.2.27</ecNumber>
    </recommendedName>
    <alternativeName>
        <fullName evidence="18">RING finger protein 138</fullName>
    </alternativeName>
    <alternativeName>
        <fullName evidence="17">RING-type E3 ubiquitin transferase RNF138</fullName>
    </alternativeName>
</protein>
<evidence type="ECO:0000256" key="5">
    <source>
        <dbReference type="ARBA" id="ARBA00022454"/>
    </source>
</evidence>
<keyword evidence="13" id="KW-0832">Ubl conjugation</keyword>
<dbReference type="PANTHER" id="PTHR46968:SF2">
    <property type="entry name" value="E3 UBIQUITIN-PROTEIN LIGASE RNF138"/>
    <property type="match status" value="1"/>
</dbReference>
<evidence type="ECO:0000256" key="14">
    <source>
        <dbReference type="ARBA" id="ARBA00023125"/>
    </source>
</evidence>
<evidence type="ECO:0000256" key="4">
    <source>
        <dbReference type="ARBA" id="ARBA00012483"/>
    </source>
</evidence>
<evidence type="ECO:0000256" key="7">
    <source>
        <dbReference type="ARBA" id="ARBA00022687"/>
    </source>
</evidence>
<dbReference type="InterPro" id="IPR017907">
    <property type="entry name" value="Znf_RING_CS"/>
</dbReference>
<dbReference type="SMART" id="SM00184">
    <property type="entry name" value="RING"/>
    <property type="match status" value="1"/>
</dbReference>
<comment type="pathway">
    <text evidence="3">Protein modification; protein ubiquitination.</text>
</comment>
<evidence type="ECO:0000256" key="11">
    <source>
        <dbReference type="ARBA" id="ARBA00022786"/>
    </source>
</evidence>
<evidence type="ECO:0000256" key="9">
    <source>
        <dbReference type="ARBA" id="ARBA00022763"/>
    </source>
</evidence>
<reference evidence="21" key="2">
    <citation type="submission" date="2025-08" db="UniProtKB">
        <authorList>
            <consortium name="Ensembl"/>
        </authorList>
    </citation>
    <scope>IDENTIFICATION</scope>
</reference>
<comment type="catalytic activity">
    <reaction evidence="1">
        <text>S-ubiquitinyl-[E2 ubiquitin-conjugating enzyme]-L-cysteine + [acceptor protein]-L-lysine = [E2 ubiquitin-conjugating enzyme]-L-cysteine + N(6)-ubiquitinyl-[acceptor protein]-L-lysine.</text>
        <dbReference type="EC" id="2.3.2.27"/>
    </reaction>
</comment>
<evidence type="ECO:0000256" key="16">
    <source>
        <dbReference type="ARBA" id="ARBA00039332"/>
    </source>
</evidence>
<comment type="subcellular location">
    <subcellularLocation>
        <location evidence="2">Chromosome</location>
    </subcellularLocation>
</comment>
<evidence type="ECO:0000256" key="10">
    <source>
        <dbReference type="ARBA" id="ARBA00022771"/>
    </source>
</evidence>
<evidence type="ECO:0000256" key="1">
    <source>
        <dbReference type="ARBA" id="ARBA00000900"/>
    </source>
</evidence>
<keyword evidence="22" id="KW-1185">Reference proteome</keyword>
<dbReference type="InterPro" id="IPR018957">
    <property type="entry name" value="Znf_C3HC4_RING-type"/>
</dbReference>
<dbReference type="InterPro" id="IPR013083">
    <property type="entry name" value="Znf_RING/FYVE/PHD"/>
</dbReference>
<keyword evidence="8" id="KW-0479">Metal-binding</keyword>
<evidence type="ECO:0000259" key="20">
    <source>
        <dbReference type="PROSITE" id="PS50089"/>
    </source>
</evidence>
<dbReference type="Ensembl" id="ENSPNAT00000033082.2">
    <property type="protein sequence ID" value="ENSPNAP00000037242.2"/>
    <property type="gene ID" value="ENSPNAG00000028733.2"/>
</dbReference>
<dbReference type="GO" id="GO:0005634">
    <property type="term" value="C:nucleus"/>
    <property type="evidence" value="ECO:0007669"/>
    <property type="project" value="TreeGrafter"/>
</dbReference>
<organism evidence="21 22">
    <name type="scientific">Pygocentrus nattereri</name>
    <name type="common">Red-bellied piranha</name>
    <dbReference type="NCBI Taxonomy" id="42514"/>
    <lineage>
        <taxon>Eukaryota</taxon>
        <taxon>Metazoa</taxon>
        <taxon>Chordata</taxon>
        <taxon>Craniata</taxon>
        <taxon>Vertebrata</taxon>
        <taxon>Euteleostomi</taxon>
        <taxon>Actinopterygii</taxon>
        <taxon>Neopterygii</taxon>
        <taxon>Teleostei</taxon>
        <taxon>Ostariophysi</taxon>
        <taxon>Characiformes</taxon>
        <taxon>Characoidei</taxon>
        <taxon>Pygocentrus</taxon>
    </lineage>
</organism>
<dbReference type="PANTHER" id="PTHR46968">
    <property type="entry name" value="E3 UBIQUITIN-PROTEIN LIGASE RNF138"/>
    <property type="match status" value="1"/>
</dbReference>
<dbReference type="InterPro" id="IPR052498">
    <property type="entry name" value="E3_ubiq-protein_ligase_RNF138"/>
</dbReference>
<evidence type="ECO:0000313" key="22">
    <source>
        <dbReference type="Proteomes" id="UP001501920"/>
    </source>
</evidence>
<keyword evidence="6" id="KW-0808">Transferase</keyword>
<dbReference type="Pfam" id="PF00097">
    <property type="entry name" value="zf-C3HC4"/>
    <property type="match status" value="1"/>
</dbReference>
<dbReference type="InterPro" id="IPR001841">
    <property type="entry name" value="Znf_RING"/>
</dbReference>
<dbReference type="SUPFAM" id="SSF57850">
    <property type="entry name" value="RING/U-box"/>
    <property type="match status" value="1"/>
</dbReference>
<evidence type="ECO:0000313" key="21">
    <source>
        <dbReference type="Ensembl" id="ENSPNAP00000037242.2"/>
    </source>
</evidence>
<evidence type="ECO:0000256" key="17">
    <source>
        <dbReference type="ARBA" id="ARBA00041476"/>
    </source>
</evidence>
<dbReference type="AlphaFoldDB" id="A0A3B4EL90"/>
<evidence type="ECO:0000256" key="8">
    <source>
        <dbReference type="ARBA" id="ARBA00022723"/>
    </source>
</evidence>
<dbReference type="InterPro" id="IPR034734">
    <property type="entry name" value="ZF_C2HC_RNF"/>
</dbReference>
<keyword evidence="5" id="KW-0158">Chromosome</keyword>
<dbReference type="Pfam" id="PF18574">
    <property type="entry name" value="zf_C2HC_14"/>
    <property type="match status" value="1"/>
</dbReference>
<dbReference type="GO" id="GO:0061630">
    <property type="term" value="F:ubiquitin protein ligase activity"/>
    <property type="evidence" value="ECO:0007669"/>
    <property type="project" value="UniProtKB-EC"/>
</dbReference>
<evidence type="ECO:0000256" key="13">
    <source>
        <dbReference type="ARBA" id="ARBA00022843"/>
    </source>
</evidence>
<dbReference type="PROSITE" id="PS50089">
    <property type="entry name" value="ZF_RING_2"/>
    <property type="match status" value="1"/>
</dbReference>
<dbReference type="STRING" id="42514.ENSPNAP00000037242"/>
<keyword evidence="11" id="KW-0833">Ubl conjugation pathway</keyword>
<dbReference type="GO" id="GO:0016567">
    <property type="term" value="P:protein ubiquitination"/>
    <property type="evidence" value="ECO:0007669"/>
    <property type="project" value="UniProtKB-UniPathway"/>
</dbReference>
<dbReference type="UniPathway" id="UPA00143"/>
<dbReference type="Proteomes" id="UP001501920">
    <property type="component" value="Chromosome 2"/>
</dbReference>
<keyword evidence="14" id="KW-0238">DNA-binding</keyword>
<keyword evidence="7" id="KW-0879">Wnt signaling pathway</keyword>
<dbReference type="PROSITE" id="PS00518">
    <property type="entry name" value="ZF_RING_1"/>
    <property type="match status" value="1"/>
</dbReference>
<keyword evidence="9" id="KW-0227">DNA damage</keyword>
<name>A0A3B4EL90_PYGNA</name>
<dbReference type="GO" id="GO:0000724">
    <property type="term" value="P:double-strand break repair via homologous recombination"/>
    <property type="evidence" value="ECO:0007669"/>
    <property type="project" value="TreeGrafter"/>
</dbReference>
<feature type="domain" description="RING-type" evidence="20">
    <location>
        <begin position="19"/>
        <end position="59"/>
    </location>
</feature>
<keyword evidence="12" id="KW-0862">Zinc</keyword>
<dbReference type="GO" id="GO:0003697">
    <property type="term" value="F:single-stranded DNA binding"/>
    <property type="evidence" value="ECO:0007669"/>
    <property type="project" value="TreeGrafter"/>
</dbReference>
<sequence length="164" mass="18624">ISCAVTQTSNTDTEEDYICPICQDIYRLPVRITRCRHVFCKTCLETAVQSLGPCCPMCRTFVSKRPERAIDVQERMREKKGKCRACGKETLLGKIRLHYESCKKYKKEYGLIIDPAPPTPDQTQDNTGFMPNVQSPTSRIRYVNGVILIDVVQLMSSGEILTEL</sequence>
<proteinExistence type="predicted"/>
<evidence type="ECO:0000256" key="6">
    <source>
        <dbReference type="ARBA" id="ARBA00022679"/>
    </source>
</evidence>
<dbReference type="GO" id="GO:0016055">
    <property type="term" value="P:Wnt signaling pathway"/>
    <property type="evidence" value="ECO:0007669"/>
    <property type="project" value="UniProtKB-KW"/>
</dbReference>
<evidence type="ECO:0000256" key="3">
    <source>
        <dbReference type="ARBA" id="ARBA00004906"/>
    </source>
</evidence>
<reference evidence="21 22" key="1">
    <citation type="submission" date="2020-10" db="EMBL/GenBank/DDBJ databases">
        <title>Pygocentrus nattereri (red-bellied piranha) genome, fPygNat1, primary haplotype.</title>
        <authorList>
            <person name="Myers G."/>
            <person name="Meyer A."/>
            <person name="Karagic N."/>
            <person name="Pippel M."/>
            <person name="Winkler S."/>
            <person name="Tracey A."/>
            <person name="Wood J."/>
            <person name="Formenti G."/>
            <person name="Howe K."/>
            <person name="Fedrigo O."/>
            <person name="Jarvis E.D."/>
        </authorList>
    </citation>
    <scope>NUCLEOTIDE SEQUENCE [LARGE SCALE GENOMIC DNA]</scope>
</reference>
<dbReference type="EC" id="2.3.2.27" evidence="4"/>
<dbReference type="GeneTree" id="ENSGT00950000182909"/>
<accession>A0A3B4EL90</accession>
<evidence type="ECO:0000256" key="18">
    <source>
        <dbReference type="ARBA" id="ARBA00041652"/>
    </source>
</evidence>